<comment type="caution">
    <text evidence="1">The sequence shown here is derived from an EMBL/GenBank/DDBJ whole genome shotgun (WGS) entry which is preliminary data.</text>
</comment>
<organism evidence="1 2">
    <name type="scientific">Laspinema olomoucense D3b</name>
    <dbReference type="NCBI Taxonomy" id="2953688"/>
    <lineage>
        <taxon>Bacteria</taxon>
        <taxon>Bacillati</taxon>
        <taxon>Cyanobacteriota</taxon>
        <taxon>Cyanophyceae</taxon>
        <taxon>Oscillatoriophycideae</taxon>
        <taxon>Oscillatoriales</taxon>
        <taxon>Laspinemataceae</taxon>
        <taxon>Laspinema</taxon>
        <taxon>Laspinema olomoucense</taxon>
    </lineage>
</organism>
<name>A0ABT2NAG7_9CYAN</name>
<dbReference type="InterPro" id="IPR013481">
    <property type="entry name" value="NarM"/>
</dbReference>
<dbReference type="RefSeq" id="WP_261236373.1">
    <property type="nucleotide sequence ID" value="NZ_JAMXFA010000026.1"/>
</dbReference>
<sequence>MTRFFKFEADFVESLHCIPMQVRLKLDTCGIKLKLNHWNQFNKEDREALIQNPCQSPEEITQYRGFLQGLVLDRTGESAKDLTVEDNPPWMNEAEIPDGVQDKAQQLGITLTLEQWAKLEAIERFALIKLSRSSHENANFLPALKELNLT</sequence>
<reference evidence="1 2" key="1">
    <citation type="journal article" date="2022" name="Front. Microbiol.">
        <title>High genomic differentiation and limited gene flow indicate recent cryptic speciation within the genus Laspinema (cyanobacteria).</title>
        <authorList>
            <person name="Stanojkovic A."/>
            <person name="Skoupy S."/>
            <person name="Skaloud P."/>
            <person name="Dvorak P."/>
        </authorList>
    </citation>
    <scope>NUCLEOTIDE SEQUENCE [LARGE SCALE GENOMIC DNA]</scope>
    <source>
        <strain evidence="1 2">D3b</strain>
    </source>
</reference>
<proteinExistence type="predicted"/>
<protein>
    <submittedName>
        <fullName evidence="1">Nitrate reductase associated protein</fullName>
    </submittedName>
</protein>
<dbReference type="NCBIfam" id="TIGR02664">
    <property type="entry name" value="nitr_red_assoc"/>
    <property type="match status" value="1"/>
</dbReference>
<dbReference type="EMBL" id="JAMXFA010000026">
    <property type="protein sequence ID" value="MCT7979691.1"/>
    <property type="molecule type" value="Genomic_DNA"/>
</dbReference>
<keyword evidence="2" id="KW-1185">Reference proteome</keyword>
<evidence type="ECO:0000313" key="2">
    <source>
        <dbReference type="Proteomes" id="UP001525961"/>
    </source>
</evidence>
<dbReference type="Pfam" id="PF09655">
    <property type="entry name" value="Nitr_red_assoc"/>
    <property type="match status" value="1"/>
</dbReference>
<dbReference type="Proteomes" id="UP001525961">
    <property type="component" value="Unassembled WGS sequence"/>
</dbReference>
<evidence type="ECO:0000313" key="1">
    <source>
        <dbReference type="EMBL" id="MCT7979691.1"/>
    </source>
</evidence>
<accession>A0ABT2NAG7</accession>
<gene>
    <name evidence="1" type="ORF">NG792_18395</name>
</gene>